<protein>
    <submittedName>
        <fullName evidence="2">Anti-anti-sigma regulatory factor</fullName>
    </submittedName>
</protein>
<organism evidence="2 3">
    <name type="scientific">Roseateles saccharophilus</name>
    <name type="common">Pseudomonas saccharophila</name>
    <dbReference type="NCBI Taxonomy" id="304"/>
    <lineage>
        <taxon>Bacteria</taxon>
        <taxon>Pseudomonadati</taxon>
        <taxon>Pseudomonadota</taxon>
        <taxon>Betaproteobacteria</taxon>
        <taxon>Burkholderiales</taxon>
        <taxon>Sphaerotilaceae</taxon>
        <taxon>Roseateles</taxon>
    </lineage>
</organism>
<feature type="domain" description="STAS" evidence="1">
    <location>
        <begin position="9"/>
        <end position="93"/>
    </location>
</feature>
<dbReference type="Proteomes" id="UP000295110">
    <property type="component" value="Unassembled WGS sequence"/>
</dbReference>
<dbReference type="Gene3D" id="3.30.750.24">
    <property type="entry name" value="STAS domain"/>
    <property type="match status" value="1"/>
</dbReference>
<dbReference type="AlphaFoldDB" id="A0A4R3UPR5"/>
<dbReference type="RefSeq" id="WP_132573862.1">
    <property type="nucleotide sequence ID" value="NZ_CBCSGL010000019.1"/>
</dbReference>
<name>A0A4R3UPR5_ROSSA</name>
<gene>
    <name evidence="2" type="ORF">EV671_102216</name>
</gene>
<evidence type="ECO:0000313" key="2">
    <source>
        <dbReference type="EMBL" id="TCU92503.1"/>
    </source>
</evidence>
<dbReference type="EMBL" id="SMBU01000022">
    <property type="protein sequence ID" value="TCU92503.1"/>
    <property type="molecule type" value="Genomic_DNA"/>
</dbReference>
<sequence length="126" mass="13576">MLDADDIEHASRISELGGMLVANLPPDMAPDRLERLAQAVLQRLASRPWRTVVLDCSAVLVMDSHDFARLADLGGMCQLLGARAYLAALNPGIAIHLALTQSEAPALRFCRDLDHARSMAEAEAAS</sequence>
<dbReference type="InterPro" id="IPR002645">
    <property type="entry name" value="STAS_dom"/>
</dbReference>
<proteinExistence type="predicted"/>
<evidence type="ECO:0000259" key="1">
    <source>
        <dbReference type="PROSITE" id="PS50801"/>
    </source>
</evidence>
<comment type="caution">
    <text evidence="2">The sequence shown here is derived from an EMBL/GenBank/DDBJ whole genome shotgun (WGS) entry which is preliminary data.</text>
</comment>
<keyword evidence="3" id="KW-1185">Reference proteome</keyword>
<accession>A0A4R3UPR5</accession>
<dbReference type="SUPFAM" id="SSF52091">
    <property type="entry name" value="SpoIIaa-like"/>
    <property type="match status" value="1"/>
</dbReference>
<evidence type="ECO:0000313" key="3">
    <source>
        <dbReference type="Proteomes" id="UP000295110"/>
    </source>
</evidence>
<reference evidence="2 3" key="1">
    <citation type="submission" date="2019-03" db="EMBL/GenBank/DDBJ databases">
        <title>Genomic Encyclopedia of Type Strains, Phase IV (KMG-IV): sequencing the most valuable type-strain genomes for metagenomic binning, comparative biology and taxonomic classification.</title>
        <authorList>
            <person name="Goeker M."/>
        </authorList>
    </citation>
    <scope>NUCLEOTIDE SEQUENCE [LARGE SCALE GENOMIC DNA]</scope>
    <source>
        <strain evidence="2 3">DSM 654</strain>
    </source>
</reference>
<dbReference type="OrthoDB" id="9800154at2"/>
<dbReference type="PROSITE" id="PS50801">
    <property type="entry name" value="STAS"/>
    <property type="match status" value="1"/>
</dbReference>
<dbReference type="InterPro" id="IPR036513">
    <property type="entry name" value="STAS_dom_sf"/>
</dbReference>